<reference evidence="5 6" key="1">
    <citation type="journal article" date="2019" name="Appl. Environ. Microbiol.">
        <title>Co-occurrence of broad and narrow host-range viruses infecting the toxic bloom-forming cyanobacterium Microcystis aeruginosa.</title>
        <authorList>
            <person name="Morimoto D."/>
            <person name="Tominaga K."/>
            <person name="Nishimura Y."/>
            <person name="Yoshida N."/>
            <person name="Kimura S."/>
            <person name="Sako Y."/>
            <person name="Yoshida T."/>
        </authorList>
    </citation>
    <scope>NUCLEOTIDE SEQUENCE [LARGE SCALE GENOMIC DNA]</scope>
    <source>
        <strain evidence="5 6">11-30S32</strain>
    </source>
</reference>
<dbReference type="GO" id="GO:0004803">
    <property type="term" value="F:transposase activity"/>
    <property type="evidence" value="ECO:0007669"/>
    <property type="project" value="InterPro"/>
</dbReference>
<dbReference type="InterPro" id="IPR051354">
    <property type="entry name" value="Transposase_27_IS1"/>
</dbReference>
<keyword evidence="4" id="KW-0233">DNA recombination</keyword>
<dbReference type="Proteomes" id="UP000321223">
    <property type="component" value="Unassembled WGS sequence"/>
</dbReference>
<evidence type="ECO:0000313" key="6">
    <source>
        <dbReference type="Proteomes" id="UP000321223"/>
    </source>
</evidence>
<dbReference type="Pfam" id="PF03400">
    <property type="entry name" value="DDE_Tnp_IS1"/>
    <property type="match status" value="1"/>
</dbReference>
<accession>A0A510PPW1</accession>
<dbReference type="EMBL" id="BHVU01000513">
    <property type="protein sequence ID" value="GCA95906.1"/>
    <property type="molecule type" value="Genomic_DNA"/>
</dbReference>
<comment type="function">
    <text evidence="1">Absolutely required for transposition of IS1.</text>
</comment>
<feature type="non-terminal residue" evidence="5">
    <location>
        <position position="1"/>
    </location>
</feature>
<dbReference type="NCBIfam" id="NF033558">
    <property type="entry name" value="transpos_IS1"/>
    <property type="match status" value="1"/>
</dbReference>
<protein>
    <submittedName>
        <fullName evidence="5">Putative transposase ImeAB' protein, partial</fullName>
    </submittedName>
</protein>
<dbReference type="InterPro" id="IPR005063">
    <property type="entry name" value="Transposase_27"/>
</dbReference>
<evidence type="ECO:0000256" key="2">
    <source>
        <dbReference type="ARBA" id="ARBA00008841"/>
    </source>
</evidence>
<keyword evidence="3" id="KW-0815">Transposition</keyword>
<dbReference type="AlphaFoldDB" id="A0A510PPW1"/>
<evidence type="ECO:0000256" key="1">
    <source>
        <dbReference type="ARBA" id="ARBA00004091"/>
    </source>
</evidence>
<comment type="similarity">
    <text evidence="2">Belongs to the transposase 27 family.</text>
</comment>
<organism evidence="5 6">
    <name type="scientific">Microcystis aeruginosa 11-30S32</name>
    <dbReference type="NCBI Taxonomy" id="2358142"/>
    <lineage>
        <taxon>Bacteria</taxon>
        <taxon>Bacillati</taxon>
        <taxon>Cyanobacteriota</taxon>
        <taxon>Cyanophyceae</taxon>
        <taxon>Oscillatoriophycideae</taxon>
        <taxon>Chroococcales</taxon>
        <taxon>Microcystaceae</taxon>
        <taxon>Microcystis</taxon>
    </lineage>
</organism>
<evidence type="ECO:0000256" key="3">
    <source>
        <dbReference type="ARBA" id="ARBA00022578"/>
    </source>
</evidence>
<dbReference type="GO" id="GO:0006313">
    <property type="term" value="P:DNA transposition"/>
    <property type="evidence" value="ECO:0007669"/>
    <property type="project" value="InterPro"/>
</dbReference>
<dbReference type="PANTHER" id="PTHR33293">
    <property type="entry name" value="INSERTION ELEMENT IS1 1 PROTEIN INSB-RELATED"/>
    <property type="match status" value="1"/>
</dbReference>
<proteinExistence type="inferred from homology"/>
<evidence type="ECO:0000256" key="4">
    <source>
        <dbReference type="ARBA" id="ARBA00023172"/>
    </source>
</evidence>
<evidence type="ECO:0000313" key="5">
    <source>
        <dbReference type="EMBL" id="GCA95906.1"/>
    </source>
</evidence>
<comment type="caution">
    <text evidence="5">The sequence shown here is derived from an EMBL/GenBank/DDBJ whole genome shotgun (WGS) entry which is preliminary data.</text>
</comment>
<gene>
    <name evidence="5" type="ORF">MAE30S32_45580</name>
</gene>
<sequence>IARVTGVSWSWLQNYVNNKLAAVPRQIKVLDKPKGKLVIECDEMWSFVFSKTIKVYIWLAIDRNTREIIGCYLGDRSRQSAKKLWASLPGVYRQCAVAYTDFWESYKTVIPSKRHRPVGKETGQTNHIERLNNTFRQRISRLVRESLSFSKKMENHVGEPFGILSMTTTHGKAKD</sequence>
<name>A0A510PPW1_MICAE</name>
<dbReference type="GO" id="GO:0003677">
    <property type="term" value="F:DNA binding"/>
    <property type="evidence" value="ECO:0007669"/>
    <property type="project" value="InterPro"/>
</dbReference>
<dbReference type="PANTHER" id="PTHR33293:SF1">
    <property type="entry name" value="INSERTION ELEMENT IS1 1 PROTEIN INSB-RELATED"/>
    <property type="match status" value="1"/>
</dbReference>